<feature type="domain" description="Ig-like" evidence="6">
    <location>
        <begin position="21"/>
        <end position="159"/>
    </location>
</feature>
<evidence type="ECO:0000259" key="6">
    <source>
        <dbReference type="PROSITE" id="PS50835"/>
    </source>
</evidence>
<dbReference type="CDD" id="cd00096">
    <property type="entry name" value="Ig"/>
    <property type="match status" value="1"/>
</dbReference>
<dbReference type="Proteomes" id="UP001234178">
    <property type="component" value="Unassembled WGS sequence"/>
</dbReference>
<dbReference type="InterPro" id="IPR051170">
    <property type="entry name" value="Neural/epithelial_adhesion"/>
</dbReference>
<sequence>MYSILTAFHHDFLIENAGTVPPMVWVPQQLVGSPLGATVTIECWLEAHPAALHYWARPDGQVLHDPTKYRIESINGVTAAVSQQHMNATWPSYTVSSNNGFHDKKKNVAGDAPFATPNMNPSSYMTHLKLTIRHLTVRDYGPYRCVAKNPRGETDGTIKIYRDLMGDESGNENLKEDGVVFKKPPNDA</sequence>
<evidence type="ECO:0000256" key="1">
    <source>
        <dbReference type="ARBA" id="ARBA00022729"/>
    </source>
</evidence>
<accession>A0ABQ9Z4W4</accession>
<evidence type="ECO:0000313" key="7">
    <source>
        <dbReference type="EMBL" id="KAK4007910.1"/>
    </source>
</evidence>
<evidence type="ECO:0000313" key="8">
    <source>
        <dbReference type="Proteomes" id="UP001234178"/>
    </source>
</evidence>
<dbReference type="PROSITE" id="PS50835">
    <property type="entry name" value="IG_LIKE"/>
    <property type="match status" value="1"/>
</dbReference>
<keyword evidence="4" id="KW-0393">Immunoglobulin domain</keyword>
<dbReference type="InterPro" id="IPR003598">
    <property type="entry name" value="Ig_sub2"/>
</dbReference>
<feature type="region of interest" description="Disordered" evidence="5">
    <location>
        <begin position="167"/>
        <end position="188"/>
    </location>
</feature>
<dbReference type="InterPro" id="IPR036179">
    <property type="entry name" value="Ig-like_dom_sf"/>
</dbReference>
<dbReference type="SUPFAM" id="SSF48726">
    <property type="entry name" value="Immunoglobulin"/>
    <property type="match status" value="1"/>
</dbReference>
<dbReference type="EMBL" id="JAOYFB010000002">
    <property type="protein sequence ID" value="KAK4007910.1"/>
    <property type="molecule type" value="Genomic_DNA"/>
</dbReference>
<gene>
    <name evidence="7" type="ORF">OUZ56_013071</name>
</gene>
<evidence type="ECO:0000256" key="2">
    <source>
        <dbReference type="ARBA" id="ARBA00022737"/>
    </source>
</evidence>
<keyword evidence="3" id="KW-1015">Disulfide bond</keyword>
<dbReference type="InterPro" id="IPR007110">
    <property type="entry name" value="Ig-like_dom"/>
</dbReference>
<reference evidence="7 8" key="1">
    <citation type="journal article" date="2023" name="Nucleic Acids Res.">
        <title>The hologenome of Daphnia magna reveals possible DNA methylation and microbiome-mediated evolution of the host genome.</title>
        <authorList>
            <person name="Chaturvedi A."/>
            <person name="Li X."/>
            <person name="Dhandapani V."/>
            <person name="Marshall H."/>
            <person name="Kissane S."/>
            <person name="Cuenca-Cambronero M."/>
            <person name="Asole G."/>
            <person name="Calvet F."/>
            <person name="Ruiz-Romero M."/>
            <person name="Marangio P."/>
            <person name="Guigo R."/>
            <person name="Rago D."/>
            <person name="Mirbahai L."/>
            <person name="Eastwood N."/>
            <person name="Colbourne J.K."/>
            <person name="Zhou J."/>
            <person name="Mallon E."/>
            <person name="Orsini L."/>
        </authorList>
    </citation>
    <scope>NUCLEOTIDE SEQUENCE [LARGE SCALE GENOMIC DNA]</scope>
    <source>
        <strain evidence="7">LRV0_1</strain>
    </source>
</reference>
<comment type="caution">
    <text evidence="7">The sequence shown here is derived from an EMBL/GenBank/DDBJ whole genome shotgun (WGS) entry which is preliminary data.</text>
</comment>
<evidence type="ECO:0000256" key="5">
    <source>
        <dbReference type="SAM" id="MobiDB-lite"/>
    </source>
</evidence>
<keyword evidence="8" id="KW-1185">Reference proteome</keyword>
<organism evidence="7 8">
    <name type="scientific">Daphnia magna</name>
    <dbReference type="NCBI Taxonomy" id="35525"/>
    <lineage>
        <taxon>Eukaryota</taxon>
        <taxon>Metazoa</taxon>
        <taxon>Ecdysozoa</taxon>
        <taxon>Arthropoda</taxon>
        <taxon>Crustacea</taxon>
        <taxon>Branchiopoda</taxon>
        <taxon>Diplostraca</taxon>
        <taxon>Cladocera</taxon>
        <taxon>Anomopoda</taxon>
        <taxon>Daphniidae</taxon>
        <taxon>Daphnia</taxon>
    </lineage>
</organism>
<dbReference type="InterPro" id="IPR003599">
    <property type="entry name" value="Ig_sub"/>
</dbReference>
<name>A0ABQ9Z4W4_9CRUS</name>
<keyword evidence="1" id="KW-0732">Signal</keyword>
<keyword evidence="2" id="KW-0677">Repeat</keyword>
<dbReference type="Gene3D" id="2.60.40.10">
    <property type="entry name" value="Immunoglobulins"/>
    <property type="match status" value="1"/>
</dbReference>
<protein>
    <recommendedName>
        <fullName evidence="6">Ig-like domain-containing protein</fullName>
    </recommendedName>
</protein>
<dbReference type="PANTHER" id="PTHR12231:SF157">
    <property type="entry name" value="DPR-INTERACTING PROTEIN EPSILON-RELATED"/>
    <property type="match status" value="1"/>
</dbReference>
<dbReference type="SMART" id="SM00408">
    <property type="entry name" value="IGc2"/>
    <property type="match status" value="1"/>
</dbReference>
<feature type="compositionally biased region" description="Basic and acidic residues" evidence="5">
    <location>
        <begin position="173"/>
        <end position="188"/>
    </location>
</feature>
<dbReference type="InterPro" id="IPR013783">
    <property type="entry name" value="Ig-like_fold"/>
</dbReference>
<dbReference type="PANTHER" id="PTHR12231">
    <property type="entry name" value="CTX-RELATED TYPE I TRANSMEMBRANE PROTEIN"/>
    <property type="match status" value="1"/>
</dbReference>
<evidence type="ECO:0000256" key="4">
    <source>
        <dbReference type="ARBA" id="ARBA00023319"/>
    </source>
</evidence>
<proteinExistence type="predicted"/>
<dbReference type="SMART" id="SM00409">
    <property type="entry name" value="IG"/>
    <property type="match status" value="1"/>
</dbReference>
<evidence type="ECO:0000256" key="3">
    <source>
        <dbReference type="ARBA" id="ARBA00023157"/>
    </source>
</evidence>